<name>A0ABT1I907_9PSEU</name>
<organism evidence="2 3">
    <name type="scientific">Actinokineospora diospyrosa</name>
    <dbReference type="NCBI Taxonomy" id="103728"/>
    <lineage>
        <taxon>Bacteria</taxon>
        <taxon>Bacillati</taxon>
        <taxon>Actinomycetota</taxon>
        <taxon>Actinomycetes</taxon>
        <taxon>Pseudonocardiales</taxon>
        <taxon>Pseudonocardiaceae</taxon>
        <taxon>Actinokineospora</taxon>
    </lineage>
</organism>
<sequence>MRRSFWITSGISLVLLLTSCDNETAGTPTTPGDSGPPATTEKTSRTNAPTTPVADSIKPCELLSTADARGLGVVEEPRTKTTKDTNSCRWRVEKPVAADSYSIDITHYLDRGLKDLVSSETPTPVNVGSHEAVQAPGISAAGCVVALGLTAESRVDVYVTGGNQGRMCAPALDVAKIIDPKLP</sequence>
<evidence type="ECO:0000256" key="1">
    <source>
        <dbReference type="SAM" id="MobiDB-lite"/>
    </source>
</evidence>
<keyword evidence="3" id="KW-1185">Reference proteome</keyword>
<proteinExistence type="predicted"/>
<dbReference type="PROSITE" id="PS51257">
    <property type="entry name" value="PROKAR_LIPOPROTEIN"/>
    <property type="match status" value="1"/>
</dbReference>
<evidence type="ECO:0000313" key="3">
    <source>
        <dbReference type="Proteomes" id="UP001205185"/>
    </source>
</evidence>
<accession>A0ABT1I907</accession>
<gene>
    <name evidence="2" type="ORF">LV75_001565</name>
</gene>
<evidence type="ECO:0000313" key="2">
    <source>
        <dbReference type="EMBL" id="MCP2269077.1"/>
    </source>
</evidence>
<comment type="caution">
    <text evidence="2">The sequence shown here is derived from an EMBL/GenBank/DDBJ whole genome shotgun (WGS) entry which is preliminary data.</text>
</comment>
<dbReference type="Pfam" id="PF12079">
    <property type="entry name" value="DUF3558"/>
    <property type="match status" value="1"/>
</dbReference>
<reference evidence="2 3" key="1">
    <citation type="submission" date="2022-06" db="EMBL/GenBank/DDBJ databases">
        <title>Genomic Encyclopedia of Archaeal and Bacterial Type Strains, Phase II (KMG-II): from individual species to whole genera.</title>
        <authorList>
            <person name="Goeker M."/>
        </authorList>
    </citation>
    <scope>NUCLEOTIDE SEQUENCE [LARGE SCALE GENOMIC DNA]</scope>
    <source>
        <strain evidence="2 3">DSM 44255</strain>
    </source>
</reference>
<protein>
    <recommendedName>
        <fullName evidence="4">DUF3558 domain-containing protein</fullName>
    </recommendedName>
</protein>
<feature type="compositionally biased region" description="Low complexity" evidence="1">
    <location>
        <begin position="24"/>
        <end position="40"/>
    </location>
</feature>
<evidence type="ECO:0008006" key="4">
    <source>
        <dbReference type="Google" id="ProtNLM"/>
    </source>
</evidence>
<dbReference type="RefSeq" id="WP_253886098.1">
    <property type="nucleotide sequence ID" value="NZ_BAAAVB010000016.1"/>
</dbReference>
<dbReference type="EMBL" id="JAMTCO010000004">
    <property type="protein sequence ID" value="MCP2269077.1"/>
    <property type="molecule type" value="Genomic_DNA"/>
</dbReference>
<dbReference type="InterPro" id="IPR024520">
    <property type="entry name" value="DUF3558"/>
</dbReference>
<feature type="region of interest" description="Disordered" evidence="1">
    <location>
        <begin position="24"/>
        <end position="55"/>
    </location>
</feature>
<dbReference type="Proteomes" id="UP001205185">
    <property type="component" value="Unassembled WGS sequence"/>
</dbReference>